<dbReference type="InterPro" id="IPR025049">
    <property type="entry name" value="Mfa-like_1"/>
</dbReference>
<name>A0A9D2CWU3_9BACE</name>
<proteinExistence type="predicted"/>
<feature type="signal peptide" evidence="1">
    <location>
        <begin position="1"/>
        <end position="23"/>
    </location>
</feature>
<accession>A0A9D2CWU3</accession>
<evidence type="ECO:0000313" key="3">
    <source>
        <dbReference type="Proteomes" id="UP000824023"/>
    </source>
</evidence>
<dbReference type="InterPro" id="IPR042278">
    <property type="entry name" value="Mfa-like_1_N"/>
</dbReference>
<dbReference type="AlphaFoldDB" id="A0A9D2CWU3"/>
<feature type="chain" id="PRO_5039588354" evidence="1">
    <location>
        <begin position="24"/>
        <end position="160"/>
    </location>
</feature>
<evidence type="ECO:0000256" key="1">
    <source>
        <dbReference type="SAM" id="SignalP"/>
    </source>
</evidence>
<evidence type="ECO:0000313" key="2">
    <source>
        <dbReference type="EMBL" id="HIZ01163.1"/>
    </source>
</evidence>
<keyword evidence="1" id="KW-0732">Signal</keyword>
<dbReference type="CDD" id="cd13120">
    <property type="entry name" value="BF2867_like_N"/>
    <property type="match status" value="1"/>
</dbReference>
<dbReference type="Pfam" id="PF13149">
    <property type="entry name" value="Mfa_like_1"/>
    <property type="match status" value="1"/>
</dbReference>
<comment type="caution">
    <text evidence="2">The sequence shown here is derived from an EMBL/GenBank/DDBJ whole genome shotgun (WGS) entry which is preliminary data.</text>
</comment>
<sequence length="160" mass="17655">MKTNSVKRISVFMFASTLLLSTACVNQIESETDIKEGNIPINFSIKIKETATKVSENAFETGDEIGVYGILTGNKINEERYIDNLLLKCSTGNNLIPEKPVFYPEGDATLDFIAYYPYQPNAISPNSSIIPISIYTDQSNSSNRSSSDFMTAITEKVSNS</sequence>
<reference evidence="2" key="2">
    <citation type="submission" date="2021-04" db="EMBL/GenBank/DDBJ databases">
        <authorList>
            <person name="Gilroy R."/>
        </authorList>
    </citation>
    <scope>NUCLEOTIDE SEQUENCE</scope>
    <source>
        <strain evidence="2">ChiHjej12B11-24981</strain>
    </source>
</reference>
<organism evidence="2 3">
    <name type="scientific">Candidatus Bacteroides merdipullorum</name>
    <dbReference type="NCBI Taxonomy" id="2838474"/>
    <lineage>
        <taxon>Bacteria</taxon>
        <taxon>Pseudomonadati</taxon>
        <taxon>Bacteroidota</taxon>
        <taxon>Bacteroidia</taxon>
        <taxon>Bacteroidales</taxon>
        <taxon>Bacteroidaceae</taxon>
        <taxon>Bacteroides</taxon>
    </lineage>
</organism>
<gene>
    <name evidence="2" type="ORF">H9819_02785</name>
</gene>
<dbReference type="PROSITE" id="PS51257">
    <property type="entry name" value="PROKAR_LIPOPROTEIN"/>
    <property type="match status" value="1"/>
</dbReference>
<dbReference type="EMBL" id="DXCK01000043">
    <property type="protein sequence ID" value="HIZ01163.1"/>
    <property type="molecule type" value="Genomic_DNA"/>
</dbReference>
<protein>
    <submittedName>
        <fullName evidence="2">Fimbrillin family protein</fullName>
    </submittedName>
</protein>
<feature type="non-terminal residue" evidence="2">
    <location>
        <position position="160"/>
    </location>
</feature>
<dbReference type="Proteomes" id="UP000824023">
    <property type="component" value="Unassembled WGS sequence"/>
</dbReference>
<reference evidence="2" key="1">
    <citation type="journal article" date="2021" name="PeerJ">
        <title>Extensive microbial diversity within the chicken gut microbiome revealed by metagenomics and culture.</title>
        <authorList>
            <person name="Gilroy R."/>
            <person name="Ravi A."/>
            <person name="Getino M."/>
            <person name="Pursley I."/>
            <person name="Horton D.L."/>
            <person name="Alikhan N.F."/>
            <person name="Baker D."/>
            <person name="Gharbi K."/>
            <person name="Hall N."/>
            <person name="Watson M."/>
            <person name="Adriaenssens E.M."/>
            <person name="Foster-Nyarko E."/>
            <person name="Jarju S."/>
            <person name="Secka A."/>
            <person name="Antonio M."/>
            <person name="Oren A."/>
            <person name="Chaudhuri R.R."/>
            <person name="La Ragione R."/>
            <person name="Hildebrand F."/>
            <person name="Pallen M.J."/>
        </authorList>
    </citation>
    <scope>NUCLEOTIDE SEQUENCE</scope>
    <source>
        <strain evidence="2">ChiHjej12B11-24981</strain>
    </source>
</reference>
<dbReference type="Gene3D" id="2.60.40.2620">
    <property type="entry name" value="Fimbrillin-like"/>
    <property type="match status" value="1"/>
</dbReference>